<dbReference type="GO" id="GO:0003824">
    <property type="term" value="F:catalytic activity"/>
    <property type="evidence" value="ECO:0007669"/>
    <property type="project" value="InterPro"/>
</dbReference>
<organism evidence="3 4">
    <name type="scientific">Caulobacter vibrioides (strain NA1000 / CB15N)</name>
    <name type="common">Caulobacter crescentus</name>
    <dbReference type="NCBI Taxonomy" id="565050"/>
    <lineage>
        <taxon>Bacteria</taxon>
        <taxon>Pseudomonadati</taxon>
        <taxon>Pseudomonadota</taxon>
        <taxon>Alphaproteobacteria</taxon>
        <taxon>Caulobacterales</taxon>
        <taxon>Caulobacteraceae</taxon>
        <taxon>Caulobacter</taxon>
    </lineage>
</organism>
<gene>
    <name evidence="3" type="ordered locus">CCNA_03180</name>
</gene>
<evidence type="ECO:0000313" key="3">
    <source>
        <dbReference type="EMBL" id="ACL96645.1"/>
    </source>
</evidence>
<dbReference type="KEGG" id="ccs:CCNA_03180"/>
<proteinExistence type="inferred from homology"/>
<dbReference type="SUPFAM" id="SSF52096">
    <property type="entry name" value="ClpP/crotonase"/>
    <property type="match status" value="1"/>
</dbReference>
<protein>
    <submittedName>
        <fullName evidence="3">Enoyl-CoA hydratase/isomerase</fullName>
    </submittedName>
</protein>
<dbReference type="RefSeq" id="YP_002518553.1">
    <property type="nucleotide sequence ID" value="NC_011916.1"/>
</dbReference>
<dbReference type="GO" id="GO:0006635">
    <property type="term" value="P:fatty acid beta-oxidation"/>
    <property type="evidence" value="ECO:0007669"/>
    <property type="project" value="TreeGrafter"/>
</dbReference>
<keyword evidence="4" id="KW-1185">Reference proteome</keyword>
<dbReference type="PROSITE" id="PS00166">
    <property type="entry name" value="ENOYL_COA_HYDRATASE"/>
    <property type="match status" value="1"/>
</dbReference>
<dbReference type="PhylomeDB" id="A0A0H3CBM9"/>
<comment type="similarity">
    <text evidence="1 2">Belongs to the enoyl-CoA hydratase/isomerase family.</text>
</comment>
<dbReference type="PATRIC" id="fig|565050.3.peg.3106"/>
<accession>A0A0H3CBM9</accession>
<dbReference type="EMBL" id="CP001340">
    <property type="protein sequence ID" value="ACL96645.1"/>
    <property type="molecule type" value="Genomic_DNA"/>
</dbReference>
<dbReference type="CDD" id="cd06558">
    <property type="entry name" value="crotonase-like"/>
    <property type="match status" value="1"/>
</dbReference>
<evidence type="ECO:0000256" key="1">
    <source>
        <dbReference type="ARBA" id="ARBA00005254"/>
    </source>
</evidence>
<dbReference type="OrthoDB" id="9775794at2"/>
<dbReference type="InterPro" id="IPR029045">
    <property type="entry name" value="ClpP/crotonase-like_dom_sf"/>
</dbReference>
<dbReference type="HOGENOM" id="CLU_009834_7_6_5"/>
<dbReference type="Gene3D" id="3.90.226.10">
    <property type="entry name" value="2-enoyl-CoA Hydratase, Chain A, domain 1"/>
    <property type="match status" value="1"/>
</dbReference>
<evidence type="ECO:0000313" key="4">
    <source>
        <dbReference type="Proteomes" id="UP000001364"/>
    </source>
</evidence>
<dbReference type="GeneID" id="7331018"/>
<dbReference type="RefSeq" id="WP_010920920.1">
    <property type="nucleotide sequence ID" value="NC_011916.1"/>
</dbReference>
<dbReference type="InterPro" id="IPR018376">
    <property type="entry name" value="Enoyl-CoA_hyd/isom_CS"/>
</dbReference>
<dbReference type="PANTHER" id="PTHR11941">
    <property type="entry name" value="ENOYL-COA HYDRATASE-RELATED"/>
    <property type="match status" value="1"/>
</dbReference>
<dbReference type="SMR" id="A0A0H3CBM9"/>
<dbReference type="InterPro" id="IPR001753">
    <property type="entry name" value="Enoyl-CoA_hydra/iso"/>
</dbReference>
<evidence type="ECO:0000256" key="2">
    <source>
        <dbReference type="RuleBase" id="RU003707"/>
    </source>
</evidence>
<reference evidence="3 4" key="1">
    <citation type="journal article" date="2010" name="J. Bacteriol.">
        <title>The genetic basis of laboratory adaptation in Caulobacter crescentus.</title>
        <authorList>
            <person name="Marks M.E."/>
            <person name="Castro-Rojas C.M."/>
            <person name="Teiling C."/>
            <person name="Du L."/>
            <person name="Kapatral V."/>
            <person name="Walunas T.L."/>
            <person name="Crosson S."/>
        </authorList>
    </citation>
    <scope>NUCLEOTIDE SEQUENCE [LARGE SCALE GENOMIC DNA]</scope>
    <source>
        <strain evidence="4">NA1000 / CB15N</strain>
    </source>
</reference>
<dbReference type="Proteomes" id="UP000001364">
    <property type="component" value="Chromosome"/>
</dbReference>
<dbReference type="AlphaFoldDB" id="A0A0H3CBM9"/>
<dbReference type="Pfam" id="PF00378">
    <property type="entry name" value="ECH_1"/>
    <property type="match status" value="1"/>
</dbReference>
<dbReference type="PANTHER" id="PTHR11941:SF54">
    <property type="entry name" value="ENOYL-COA HYDRATASE, MITOCHONDRIAL"/>
    <property type="match status" value="1"/>
</dbReference>
<sequence>MIHLSQPEAGVALVELDVAPANVLALAERARLLDAFAAIEADRAVRVAILTGRNGAFCTGDDLAESLSRDVAAQTAAILHFLDMCDRIAAVRVPVIAAVDGWCIGGGLELALACDIRLAGTRASFACSAVRMGLTASADRLTKLVGESRAKPHLLTGAPFDAARALADGIVAEVHASEELLPAALDMARVIASRAPLAIEATKRVASGMSATAAEIPGLAASADHAEARAAFIAKRPTVFRGC</sequence>
<name>A0A0H3CBM9_CAUVN</name>